<feature type="domain" description="Apiosidase-like catalytic" evidence="2">
    <location>
        <begin position="25"/>
        <end position="372"/>
    </location>
</feature>
<evidence type="ECO:0000259" key="1">
    <source>
        <dbReference type="Pfam" id="PF12904"/>
    </source>
</evidence>
<name>A0A1G6UNE8_9BACT</name>
<protein>
    <submittedName>
        <fullName evidence="3">Putative collagen-binding domain of a collagenase</fullName>
    </submittedName>
</protein>
<feature type="domain" description="Putative collagen-binding" evidence="1">
    <location>
        <begin position="376"/>
        <end position="467"/>
    </location>
</feature>
<proteinExistence type="predicted"/>
<dbReference type="InterPro" id="IPR024749">
    <property type="entry name" value="Collagen-bd_put"/>
</dbReference>
<dbReference type="RefSeq" id="WP_087940065.1">
    <property type="nucleotide sequence ID" value="NZ_FNAC01000029.1"/>
</dbReference>
<dbReference type="InterPro" id="IPR017853">
    <property type="entry name" value="GH"/>
</dbReference>
<sequence length="469" mass="53781">MRYLVFILVFVLSLSDLFSQQLAISPNQRYLINEEDSTPFFWLGDTAWELFHKLDREEAIHYLSTRAEQGFTVIQAVILAERDGVRTPNAYGELPFHDLDPKQPNEAFFQHVDFIIREGNKLGLLIGVLPTWGDKVYSEHPGAGPILFGEENARIFGEFLGDRYQDDNLVWILGGDRDIANDTVRTVWDAMALGLKKGDKGKHLLTYHPRGSRSSGDYLHEAEWMDFNMYQSSHAQFYTPVYNFARKDRARNPIKPTIDGEPPYEDIPVAFWEYMEFKPGEFADITGEDGNLIDKNRFDKGFFDGKSVRVHAYWDFLAGAAGYTYGNNAVWQMHKKGETFVIPTLTDWKEALNRPGAKSMKYIRKLFEMRSFASIIPAQELIVSANPEGENHIRAAIHEDGKFAIIYLANPQEFTLDLSLLAGERFTAFWFNPVDGSRFILSEFGLNQKVWNTPPSEEEQDWVLVIDSK</sequence>
<evidence type="ECO:0000259" key="2">
    <source>
        <dbReference type="Pfam" id="PF13204"/>
    </source>
</evidence>
<evidence type="ECO:0000313" key="4">
    <source>
        <dbReference type="Proteomes" id="UP000199060"/>
    </source>
</evidence>
<dbReference type="Pfam" id="PF13204">
    <property type="entry name" value="Apiosidase"/>
    <property type="match status" value="1"/>
</dbReference>
<dbReference type="Proteomes" id="UP000199060">
    <property type="component" value="Unassembled WGS sequence"/>
</dbReference>
<dbReference type="STRING" id="686796.SAMN04488104_102948"/>
<accession>A0A1G6UNE8</accession>
<dbReference type="OrthoDB" id="59486at2"/>
<evidence type="ECO:0000313" key="3">
    <source>
        <dbReference type="EMBL" id="SDD42888.1"/>
    </source>
</evidence>
<organism evidence="3 4">
    <name type="scientific">Algoriphagus faecimaris</name>
    <dbReference type="NCBI Taxonomy" id="686796"/>
    <lineage>
        <taxon>Bacteria</taxon>
        <taxon>Pseudomonadati</taxon>
        <taxon>Bacteroidota</taxon>
        <taxon>Cytophagia</taxon>
        <taxon>Cytophagales</taxon>
        <taxon>Cyclobacteriaceae</taxon>
        <taxon>Algoriphagus</taxon>
    </lineage>
</organism>
<dbReference type="Pfam" id="PF12904">
    <property type="entry name" value="Collagen_bind_2"/>
    <property type="match status" value="1"/>
</dbReference>
<reference evidence="4" key="1">
    <citation type="submission" date="2016-10" db="EMBL/GenBank/DDBJ databases">
        <authorList>
            <person name="Varghese N."/>
            <person name="Submissions S."/>
        </authorList>
    </citation>
    <scope>NUCLEOTIDE SEQUENCE [LARGE SCALE GENOMIC DNA]</scope>
    <source>
        <strain evidence="4">DSM 23095</strain>
    </source>
</reference>
<dbReference type="AlphaFoldDB" id="A0A1G6UNE8"/>
<dbReference type="InterPro" id="IPR025277">
    <property type="entry name" value="Apiosidase-like_cat_dom"/>
</dbReference>
<dbReference type="PANTHER" id="PTHR37836">
    <property type="entry name" value="LMO1036 PROTEIN"/>
    <property type="match status" value="1"/>
</dbReference>
<gene>
    <name evidence="3" type="ORF">SAMN04488104_102948</name>
</gene>
<dbReference type="PANTHER" id="PTHR37836:SF3">
    <property type="entry name" value="ENDOGLUCANASE"/>
    <property type="match status" value="1"/>
</dbReference>
<dbReference type="EMBL" id="FNAC01000029">
    <property type="protein sequence ID" value="SDD42888.1"/>
    <property type="molecule type" value="Genomic_DNA"/>
</dbReference>
<dbReference type="SUPFAM" id="SSF51445">
    <property type="entry name" value="(Trans)glycosidases"/>
    <property type="match status" value="1"/>
</dbReference>
<dbReference type="Gene3D" id="3.20.20.80">
    <property type="entry name" value="Glycosidases"/>
    <property type="match status" value="1"/>
</dbReference>
<keyword evidence="4" id="KW-1185">Reference proteome</keyword>